<accession>A0A1W9S0V9</accession>
<gene>
    <name evidence="9" type="ORF">B6D57_02940</name>
</gene>
<dbReference type="PANTHER" id="PTHR11638:SF18">
    <property type="entry name" value="HEAT SHOCK PROTEIN 104"/>
    <property type="match status" value="1"/>
</dbReference>
<protein>
    <submittedName>
        <fullName evidence="9">ATP-dependent Clp protease ATP-binding subunit ClpC</fullName>
    </submittedName>
</protein>
<evidence type="ECO:0000256" key="1">
    <source>
        <dbReference type="ARBA" id="ARBA00022737"/>
    </source>
</evidence>
<dbReference type="GO" id="GO:0006508">
    <property type="term" value="P:proteolysis"/>
    <property type="evidence" value="ECO:0007669"/>
    <property type="project" value="UniProtKB-KW"/>
</dbReference>
<evidence type="ECO:0000256" key="4">
    <source>
        <dbReference type="ARBA" id="ARBA00023186"/>
    </source>
</evidence>
<dbReference type="InterPro" id="IPR001943">
    <property type="entry name" value="UVR_dom"/>
</dbReference>
<dbReference type="FunFam" id="3.40.50.300:FF:000010">
    <property type="entry name" value="Chaperone clpB 1, putative"/>
    <property type="match status" value="1"/>
</dbReference>
<dbReference type="Gene3D" id="1.10.1780.10">
    <property type="entry name" value="Clp, N-terminal domain"/>
    <property type="match status" value="1"/>
</dbReference>
<sequence>MLEKFTSRARKVIVLARDEAERFNHNYLGTEHILLGILRDGEGIAIQAIENLGIDIEELRKEVESLLMMGEGRPIKEIAFTARARKVFELAWDESQAMGHNYVGTEHLLLGLLREGGGIAATVLRKSGLEVELMREEIISLVSRGAGIEQREEAPRERTPALNEFGRDLTKLAKEGKLDPIIGRETEISRLIQILSRRKKNNPVLLGEPGVGKTAIVEGLAQKIVNKDVPPSLQKKRLLTLDLSGVVAGTKYRGQFEERLKAIINELTKNKNTIIFIDELHTIVGAGAAEGAIDASNMLKPVLARGDIQCIGATTLNEYRKHVEKDGSLERRFQTIMVDPPTVEQTEEILMGLREKYESHHQVSLTNESIKVAVRLSDRYITDRHLPDKAIDVIDEAMAMVRLREEQKSPETEHILEQIRNISIKKEEAISRQDFEKAADLRKEELNLKKKYQSLTNDLKKNGKLKKVLTPEDVAVVVSKWTGIPLHKLEMSENERLLKMPEALHRRIIGQNEAIDAVARAIKRSRVGVKDVRRPIGVFLFLGPTGVGKTELAKALAEFLFDDEDAMVRLDMSEYMERFTVSRLIGSPPGYVGYEEGGQLTEKVRRRPYSVVLLDEIEKAHPDVFNILLQIMEDGRLTDSFGRVVSFRNVVLIMTSNIGAREIKDGTTIGFAPEDTELSYKRMKEMVLGEVKKVFNPEFMNRLDEVIVFHSLERHHLNDIVKLMINDVSRRLAEHAIGISLKQKAIDFLIDKGYDPQFGARPLRRTIQKYIEDPIAEKMLMGEIGDNIDIVVDVGDDDNLTFTPKKLSKVK</sequence>
<dbReference type="GO" id="GO:0034605">
    <property type="term" value="P:cellular response to heat"/>
    <property type="evidence" value="ECO:0007669"/>
    <property type="project" value="TreeGrafter"/>
</dbReference>
<dbReference type="FunFam" id="3.40.50.300:FF:000025">
    <property type="entry name" value="ATP-dependent Clp protease subunit"/>
    <property type="match status" value="1"/>
</dbReference>
<dbReference type="Pfam" id="PF02861">
    <property type="entry name" value="Clp_N"/>
    <property type="match status" value="1"/>
</dbReference>
<dbReference type="InterPro" id="IPR004176">
    <property type="entry name" value="Clp_R_N"/>
</dbReference>
<keyword evidence="3 6" id="KW-0067">ATP-binding</keyword>
<dbReference type="SUPFAM" id="SSF81923">
    <property type="entry name" value="Double Clp-N motif"/>
    <property type="match status" value="1"/>
</dbReference>
<name>A0A1W9S0V9_9BACT</name>
<dbReference type="InterPro" id="IPR003593">
    <property type="entry name" value="AAA+_ATPase"/>
</dbReference>
<dbReference type="InterPro" id="IPR028299">
    <property type="entry name" value="ClpA/B_CS2"/>
</dbReference>
<dbReference type="GO" id="GO:0005524">
    <property type="term" value="F:ATP binding"/>
    <property type="evidence" value="ECO:0007669"/>
    <property type="project" value="UniProtKB-KW"/>
</dbReference>
<proteinExistence type="inferred from homology"/>
<comment type="similarity">
    <text evidence="6">Belongs to the ClpA/ClpB family.</text>
</comment>
<dbReference type="Pfam" id="PF17871">
    <property type="entry name" value="AAA_lid_9"/>
    <property type="match status" value="1"/>
</dbReference>
<keyword evidence="1 5" id="KW-0677">Repeat</keyword>
<keyword evidence="2 6" id="KW-0547">Nucleotide-binding</keyword>
<dbReference type="CDD" id="cd00009">
    <property type="entry name" value="AAA"/>
    <property type="match status" value="1"/>
</dbReference>
<dbReference type="Pfam" id="PF00004">
    <property type="entry name" value="AAA"/>
    <property type="match status" value="1"/>
</dbReference>
<dbReference type="Gene3D" id="3.40.50.300">
    <property type="entry name" value="P-loop containing nucleotide triphosphate hydrolases"/>
    <property type="match status" value="2"/>
</dbReference>
<dbReference type="InterPro" id="IPR001270">
    <property type="entry name" value="ClpA/B"/>
</dbReference>
<evidence type="ECO:0000256" key="3">
    <source>
        <dbReference type="ARBA" id="ARBA00022840"/>
    </source>
</evidence>
<dbReference type="Pfam" id="PF07724">
    <property type="entry name" value="AAA_2"/>
    <property type="match status" value="1"/>
</dbReference>
<evidence type="ECO:0000259" key="7">
    <source>
        <dbReference type="PROSITE" id="PS50151"/>
    </source>
</evidence>
<dbReference type="CDD" id="cd19499">
    <property type="entry name" value="RecA-like_ClpB_Hsp104-like"/>
    <property type="match status" value="1"/>
</dbReference>
<dbReference type="Proteomes" id="UP000192611">
    <property type="component" value="Unassembled WGS sequence"/>
</dbReference>
<keyword evidence="9" id="KW-0645">Protease</keyword>
<reference evidence="10" key="1">
    <citation type="submission" date="2017-03" db="EMBL/GenBank/DDBJ databases">
        <title>Novel pathways for hydrocarbon cycling and metabolic interdependencies in hydrothermal sediment communities.</title>
        <authorList>
            <person name="Dombrowski N."/>
            <person name="Seitz K."/>
            <person name="Teske A."/>
            <person name="Baker B."/>
        </authorList>
    </citation>
    <scope>NUCLEOTIDE SEQUENCE [LARGE SCALE GENOMIC DNA]</scope>
</reference>
<feature type="domain" description="Clp R" evidence="8">
    <location>
        <begin position="2"/>
        <end position="144"/>
    </location>
</feature>
<dbReference type="GO" id="GO:0008233">
    <property type="term" value="F:peptidase activity"/>
    <property type="evidence" value="ECO:0007669"/>
    <property type="project" value="UniProtKB-KW"/>
</dbReference>
<dbReference type="Pfam" id="PF10431">
    <property type="entry name" value="ClpB_D2-small"/>
    <property type="match status" value="1"/>
</dbReference>
<evidence type="ECO:0000259" key="8">
    <source>
        <dbReference type="PROSITE" id="PS51903"/>
    </source>
</evidence>
<keyword evidence="9" id="KW-0378">Hydrolase</keyword>
<evidence type="ECO:0000313" key="10">
    <source>
        <dbReference type="Proteomes" id="UP000192611"/>
    </source>
</evidence>
<dbReference type="SUPFAM" id="SSF52540">
    <property type="entry name" value="P-loop containing nucleoside triphosphate hydrolases"/>
    <property type="match status" value="2"/>
</dbReference>
<dbReference type="PROSITE" id="PS50151">
    <property type="entry name" value="UVR"/>
    <property type="match status" value="1"/>
</dbReference>
<dbReference type="PROSITE" id="PS00870">
    <property type="entry name" value="CLPAB_1"/>
    <property type="match status" value="1"/>
</dbReference>
<evidence type="ECO:0000256" key="5">
    <source>
        <dbReference type="PROSITE-ProRule" id="PRU01251"/>
    </source>
</evidence>
<organism evidence="9 10">
    <name type="scientific">Candidatus Coatesbacteria bacterium 4484_99</name>
    <dbReference type="NCBI Taxonomy" id="1970774"/>
    <lineage>
        <taxon>Bacteria</taxon>
        <taxon>Candidatus Coatesiibacteriota</taxon>
    </lineage>
</organism>
<dbReference type="EMBL" id="NATQ01000049">
    <property type="protein sequence ID" value="OQX90479.1"/>
    <property type="molecule type" value="Genomic_DNA"/>
</dbReference>
<dbReference type="GO" id="GO:0016887">
    <property type="term" value="F:ATP hydrolysis activity"/>
    <property type="evidence" value="ECO:0007669"/>
    <property type="project" value="InterPro"/>
</dbReference>
<dbReference type="GO" id="GO:0005737">
    <property type="term" value="C:cytoplasm"/>
    <property type="evidence" value="ECO:0007669"/>
    <property type="project" value="TreeGrafter"/>
</dbReference>
<dbReference type="SMART" id="SM00382">
    <property type="entry name" value="AAA"/>
    <property type="match status" value="2"/>
</dbReference>
<dbReference type="InterPro" id="IPR018368">
    <property type="entry name" value="ClpA/B_CS1"/>
</dbReference>
<dbReference type="AlphaFoldDB" id="A0A1W9S0V9"/>
<dbReference type="InterPro" id="IPR036628">
    <property type="entry name" value="Clp_N_dom_sf"/>
</dbReference>
<dbReference type="PANTHER" id="PTHR11638">
    <property type="entry name" value="ATP-DEPENDENT CLP PROTEASE"/>
    <property type="match status" value="1"/>
</dbReference>
<evidence type="ECO:0000256" key="2">
    <source>
        <dbReference type="ARBA" id="ARBA00022741"/>
    </source>
</evidence>
<dbReference type="InterPro" id="IPR019489">
    <property type="entry name" value="Clp_ATPase_C"/>
</dbReference>
<comment type="caution">
    <text evidence="9">The sequence shown here is derived from an EMBL/GenBank/DDBJ whole genome shotgun (WGS) entry which is preliminary data.</text>
</comment>
<dbReference type="PROSITE" id="PS00871">
    <property type="entry name" value="CLPAB_2"/>
    <property type="match status" value="1"/>
</dbReference>
<feature type="domain" description="UVR" evidence="7">
    <location>
        <begin position="416"/>
        <end position="451"/>
    </location>
</feature>
<dbReference type="Gene3D" id="1.10.8.60">
    <property type="match status" value="2"/>
</dbReference>
<dbReference type="InterPro" id="IPR027417">
    <property type="entry name" value="P-loop_NTPase"/>
</dbReference>
<evidence type="ECO:0000313" key="9">
    <source>
        <dbReference type="EMBL" id="OQX90479.1"/>
    </source>
</evidence>
<dbReference type="InterPro" id="IPR003959">
    <property type="entry name" value="ATPase_AAA_core"/>
</dbReference>
<dbReference type="InterPro" id="IPR050130">
    <property type="entry name" value="ClpA_ClpB"/>
</dbReference>
<dbReference type="PRINTS" id="PR00300">
    <property type="entry name" value="CLPPROTEASEA"/>
</dbReference>
<dbReference type="PROSITE" id="PS51903">
    <property type="entry name" value="CLP_R"/>
    <property type="match status" value="1"/>
</dbReference>
<evidence type="ECO:0000256" key="6">
    <source>
        <dbReference type="RuleBase" id="RU004432"/>
    </source>
</evidence>
<keyword evidence="4 6" id="KW-0143">Chaperone</keyword>
<dbReference type="Gene3D" id="4.10.860.10">
    <property type="entry name" value="UVR domain"/>
    <property type="match status" value="1"/>
</dbReference>
<dbReference type="InterPro" id="IPR041546">
    <property type="entry name" value="ClpA/ClpB_AAA_lid"/>
</dbReference>
<dbReference type="SMART" id="SM01086">
    <property type="entry name" value="ClpB_D2-small"/>
    <property type="match status" value="1"/>
</dbReference>